<feature type="compositionally biased region" description="Basic and acidic residues" evidence="1">
    <location>
        <begin position="125"/>
        <end position="138"/>
    </location>
</feature>
<comment type="caution">
    <text evidence="2">The sequence shown here is derived from an EMBL/GenBank/DDBJ whole genome shotgun (WGS) entry which is preliminary data.</text>
</comment>
<protein>
    <submittedName>
        <fullName evidence="2">Uncharacterized protein</fullName>
    </submittedName>
</protein>
<sequence length="138" mass="14820">MQGEGSDSKFPSQRSPQTPYVRLAVRTSKSGAGPHPKGRRRQRPPGEGASSVGRSRFRAPTSLPVLKAASSPTQPAKCGRSSRLRSAPRQPLCPAARSRPEPSARGERSQQRIPPQGCDSGAPEAPRKYLRGEPERSA</sequence>
<evidence type="ECO:0000313" key="2">
    <source>
        <dbReference type="EMBL" id="KAJ1088098.1"/>
    </source>
</evidence>
<feature type="compositionally biased region" description="Basic and acidic residues" evidence="1">
    <location>
        <begin position="98"/>
        <end position="110"/>
    </location>
</feature>
<evidence type="ECO:0000256" key="1">
    <source>
        <dbReference type="SAM" id="MobiDB-lite"/>
    </source>
</evidence>
<dbReference type="EMBL" id="JANPWB010000015">
    <property type="protein sequence ID" value="KAJ1088098.1"/>
    <property type="molecule type" value="Genomic_DNA"/>
</dbReference>
<feature type="region of interest" description="Disordered" evidence="1">
    <location>
        <begin position="1"/>
        <end position="138"/>
    </location>
</feature>
<reference evidence="2" key="1">
    <citation type="journal article" date="2022" name="bioRxiv">
        <title>Sequencing and chromosome-scale assembly of the giantPleurodeles waltlgenome.</title>
        <authorList>
            <person name="Brown T."/>
            <person name="Elewa A."/>
            <person name="Iarovenko S."/>
            <person name="Subramanian E."/>
            <person name="Araus A.J."/>
            <person name="Petzold A."/>
            <person name="Susuki M."/>
            <person name="Suzuki K.-i.T."/>
            <person name="Hayashi T."/>
            <person name="Toyoda A."/>
            <person name="Oliveira C."/>
            <person name="Osipova E."/>
            <person name="Leigh N.D."/>
            <person name="Simon A."/>
            <person name="Yun M.H."/>
        </authorList>
    </citation>
    <scope>NUCLEOTIDE SEQUENCE</scope>
    <source>
        <strain evidence="2">20211129_DDA</strain>
        <tissue evidence="2">Liver</tissue>
    </source>
</reference>
<organism evidence="2 3">
    <name type="scientific">Pleurodeles waltl</name>
    <name type="common">Iberian ribbed newt</name>
    <dbReference type="NCBI Taxonomy" id="8319"/>
    <lineage>
        <taxon>Eukaryota</taxon>
        <taxon>Metazoa</taxon>
        <taxon>Chordata</taxon>
        <taxon>Craniata</taxon>
        <taxon>Vertebrata</taxon>
        <taxon>Euteleostomi</taxon>
        <taxon>Amphibia</taxon>
        <taxon>Batrachia</taxon>
        <taxon>Caudata</taxon>
        <taxon>Salamandroidea</taxon>
        <taxon>Salamandridae</taxon>
        <taxon>Pleurodelinae</taxon>
        <taxon>Pleurodeles</taxon>
    </lineage>
</organism>
<dbReference type="AlphaFoldDB" id="A0AAV7LFD8"/>
<accession>A0AAV7LFD8</accession>
<keyword evidence="3" id="KW-1185">Reference proteome</keyword>
<dbReference type="Proteomes" id="UP001066276">
    <property type="component" value="Chromosome 11"/>
</dbReference>
<evidence type="ECO:0000313" key="3">
    <source>
        <dbReference type="Proteomes" id="UP001066276"/>
    </source>
</evidence>
<name>A0AAV7LFD8_PLEWA</name>
<gene>
    <name evidence="2" type="ORF">NDU88_001257</name>
</gene>
<proteinExistence type="predicted"/>
<feature type="compositionally biased region" description="Polar residues" evidence="1">
    <location>
        <begin position="9"/>
        <end position="18"/>
    </location>
</feature>